<dbReference type="InterPro" id="IPR001099">
    <property type="entry name" value="Chalcone/stilbene_synt_N"/>
</dbReference>
<comment type="caution">
    <text evidence="7">The sequence shown here is derived from an EMBL/GenBank/DDBJ whole genome shotgun (WGS) entry which is preliminary data.</text>
</comment>
<evidence type="ECO:0000256" key="3">
    <source>
        <dbReference type="RuleBase" id="RU003633"/>
    </source>
</evidence>
<dbReference type="InterPro" id="IPR012328">
    <property type="entry name" value="Chalcone/stilbene_synt_C"/>
</dbReference>
<dbReference type="GO" id="GO:0016747">
    <property type="term" value="F:acyltransferase activity, transferring groups other than amino-acyl groups"/>
    <property type="evidence" value="ECO:0007669"/>
    <property type="project" value="InterPro"/>
</dbReference>
<reference evidence="7" key="1">
    <citation type="submission" date="2022-10" db="EMBL/GenBank/DDBJ databases">
        <title>Culturing micro-colonial fungi from biological soil crusts in the Mojave desert and describing Neophaeococcomyces mojavensis, and introducing the new genera and species Taxawa tesnikishii.</title>
        <authorList>
            <person name="Kurbessoian T."/>
            <person name="Stajich J.E."/>
        </authorList>
    </citation>
    <scope>NUCLEOTIDE SEQUENCE</scope>
    <source>
        <strain evidence="7">TK_41</strain>
    </source>
</reference>
<protein>
    <recommendedName>
        <fullName evidence="9">Chalcone synthase</fullName>
    </recommendedName>
</protein>
<dbReference type="PANTHER" id="PTHR11877:SF46">
    <property type="entry name" value="TYPE III POLYKETIDE SYNTHASE A"/>
    <property type="match status" value="1"/>
</dbReference>
<dbReference type="CDD" id="cd00831">
    <property type="entry name" value="CHS_like"/>
    <property type="match status" value="1"/>
</dbReference>
<keyword evidence="2 3" id="KW-0808">Transferase</keyword>
<keyword evidence="8" id="KW-1185">Reference proteome</keyword>
<sequence>MSPSAMHSKVTPPYQRPNLYIHGIGVEYPPYEIKPEDVETLARRFHPSTPALEKVLKINEYTGIDTRSAIGTIDHPIANAPDPPTIAELCDLFLDYGVKLSIEACRKAIKQWGGDLSEITHVVATTCTNSANPGYDHYVVKGLGLNQSVEKVLLHGVGCSGGLAALRTAANIALGSSFQRKPARILVLACEISSTLVRSELESIHNDQEIRIGVALFSDCASAVVLGNGFSDRFDEEPLVELLGWDHRIIEDTEKDLGFDVDPVGWKVVLTQRVPKLASAAVPPMFEDLVSSIPELVDQSKFKASEYDWALHPGGSTIISGIERTMKLQPELLRASYEIYITHGNSSSATIFSVLNRLLEGDTTEHIIGCAFGPGIAVEMMVFKRTNQISDPGTASPTETLVAEEVD</sequence>
<feature type="compositionally biased region" description="Polar residues" evidence="4">
    <location>
        <begin position="388"/>
        <end position="399"/>
    </location>
</feature>
<dbReference type="InterPro" id="IPR016039">
    <property type="entry name" value="Thiolase-like"/>
</dbReference>
<evidence type="ECO:0000256" key="4">
    <source>
        <dbReference type="SAM" id="MobiDB-lite"/>
    </source>
</evidence>
<feature type="domain" description="Chalcone/stilbene synthase C-terminal" evidence="6">
    <location>
        <begin position="249"/>
        <end position="384"/>
    </location>
</feature>
<evidence type="ECO:0008006" key="9">
    <source>
        <dbReference type="Google" id="ProtNLM"/>
    </source>
</evidence>
<dbReference type="Pfam" id="PF02797">
    <property type="entry name" value="Chal_sti_synt_C"/>
    <property type="match status" value="1"/>
</dbReference>
<gene>
    <name evidence="7" type="ORF">H2200_001882</name>
</gene>
<dbReference type="Proteomes" id="UP001172673">
    <property type="component" value="Unassembled WGS sequence"/>
</dbReference>
<keyword evidence="3" id="KW-0012">Acyltransferase</keyword>
<feature type="domain" description="Chalcone/stilbene synthase N-terminal" evidence="5">
    <location>
        <begin position="75"/>
        <end position="228"/>
    </location>
</feature>
<feature type="region of interest" description="Disordered" evidence="4">
    <location>
        <begin position="388"/>
        <end position="407"/>
    </location>
</feature>
<dbReference type="AlphaFoldDB" id="A0AA39CQ38"/>
<dbReference type="Gene3D" id="3.40.47.10">
    <property type="match status" value="2"/>
</dbReference>
<dbReference type="Pfam" id="PF00195">
    <property type="entry name" value="Chal_sti_synt_N"/>
    <property type="match status" value="1"/>
</dbReference>
<dbReference type="SUPFAM" id="SSF53901">
    <property type="entry name" value="Thiolase-like"/>
    <property type="match status" value="2"/>
</dbReference>
<proteinExistence type="inferred from homology"/>
<dbReference type="PANTHER" id="PTHR11877">
    <property type="entry name" value="HYDROXYMETHYLGLUTARYL-COA SYNTHASE"/>
    <property type="match status" value="1"/>
</dbReference>
<evidence type="ECO:0000259" key="6">
    <source>
        <dbReference type="Pfam" id="PF02797"/>
    </source>
</evidence>
<evidence type="ECO:0000313" key="7">
    <source>
        <dbReference type="EMBL" id="KAJ9615805.1"/>
    </source>
</evidence>
<comment type="similarity">
    <text evidence="1 3">Belongs to the thiolase-like superfamily. Chalcone/stilbene synthases family.</text>
</comment>
<accession>A0AA39CQ38</accession>
<dbReference type="InterPro" id="IPR011141">
    <property type="entry name" value="Polyketide_synthase_type-III"/>
</dbReference>
<evidence type="ECO:0000256" key="1">
    <source>
        <dbReference type="ARBA" id="ARBA00005531"/>
    </source>
</evidence>
<name>A0AA39CQ38_9EURO</name>
<dbReference type="EMBL" id="JAPDRK010000002">
    <property type="protein sequence ID" value="KAJ9615805.1"/>
    <property type="molecule type" value="Genomic_DNA"/>
</dbReference>
<dbReference type="PIRSF" id="PIRSF000451">
    <property type="entry name" value="PKS_III"/>
    <property type="match status" value="1"/>
</dbReference>
<evidence type="ECO:0000259" key="5">
    <source>
        <dbReference type="Pfam" id="PF00195"/>
    </source>
</evidence>
<evidence type="ECO:0000256" key="2">
    <source>
        <dbReference type="ARBA" id="ARBA00022679"/>
    </source>
</evidence>
<dbReference type="GO" id="GO:0030639">
    <property type="term" value="P:polyketide biosynthetic process"/>
    <property type="evidence" value="ECO:0007669"/>
    <property type="project" value="TreeGrafter"/>
</dbReference>
<evidence type="ECO:0000313" key="8">
    <source>
        <dbReference type="Proteomes" id="UP001172673"/>
    </source>
</evidence>
<organism evidence="7 8">
    <name type="scientific">Cladophialophora chaetospira</name>
    <dbReference type="NCBI Taxonomy" id="386627"/>
    <lineage>
        <taxon>Eukaryota</taxon>
        <taxon>Fungi</taxon>
        <taxon>Dikarya</taxon>
        <taxon>Ascomycota</taxon>
        <taxon>Pezizomycotina</taxon>
        <taxon>Eurotiomycetes</taxon>
        <taxon>Chaetothyriomycetidae</taxon>
        <taxon>Chaetothyriales</taxon>
        <taxon>Herpotrichiellaceae</taxon>
        <taxon>Cladophialophora</taxon>
    </lineage>
</organism>